<dbReference type="Pfam" id="PF16278">
    <property type="entry name" value="zf-C2HE"/>
    <property type="match status" value="1"/>
</dbReference>
<evidence type="ECO:0008006" key="12">
    <source>
        <dbReference type="Google" id="ProtNLM"/>
    </source>
</evidence>
<comment type="subcellular location">
    <subcellularLocation>
        <location evidence="1">Nucleus</location>
    </subcellularLocation>
</comment>
<sequence length="310" mass="34581">MASKHPEPELAEDEQDLTHPPHETPLVPTESSDSMPNSPALPSTSTTSKPKKEKVVGNAFTELMAPKPKPIHQPSPSMAARASQAKSNGMWRGALGEYIAHPERFPPSVVVRYTEHAVLIRDAFPKATVHLLLLPRSAGHSLRHPTAALSEDPELLAILRQEAEEAARLAAAELERKLGGFSAASRARREAMARGDPPASWPPGRDWARELRVGTHAHPSMAHLHVHIISRDMHSERMKHRKHYNSFTTPFLVPLADHPLAEDDVRRDTGYQNGNLSAELRCWRCGKGFGNKFAELKRHLEEEFEEWKAE</sequence>
<evidence type="ECO:0000256" key="5">
    <source>
        <dbReference type="ARBA" id="ARBA00023125"/>
    </source>
</evidence>
<keyword evidence="4" id="KW-0862">Zinc</keyword>
<feature type="domain" description="Aprataxin C2HE/C2H2/C2HC zinc finger" evidence="9">
    <location>
        <begin position="248"/>
        <end position="306"/>
    </location>
</feature>
<evidence type="ECO:0000256" key="2">
    <source>
        <dbReference type="ARBA" id="ARBA00022723"/>
    </source>
</evidence>
<gene>
    <name evidence="10" type="ORF">VTJ83DRAFT_4577</name>
</gene>
<dbReference type="Gene3D" id="3.30.428.10">
    <property type="entry name" value="HIT-like"/>
    <property type="match status" value="1"/>
</dbReference>
<evidence type="ECO:0000256" key="1">
    <source>
        <dbReference type="ARBA" id="ARBA00004123"/>
    </source>
</evidence>
<dbReference type="PANTHER" id="PTHR12486">
    <property type="entry name" value="APRATAXIN-RELATED"/>
    <property type="match status" value="1"/>
</dbReference>
<evidence type="ECO:0000256" key="6">
    <source>
        <dbReference type="ARBA" id="ARBA00023242"/>
    </source>
</evidence>
<evidence type="ECO:0000259" key="8">
    <source>
        <dbReference type="Pfam" id="PF01230"/>
    </source>
</evidence>
<keyword evidence="3" id="KW-0863">Zinc-finger</keyword>
<comment type="caution">
    <text evidence="10">The sequence shown here is derived from an EMBL/GenBank/DDBJ whole genome shotgun (WGS) entry which is preliminary data.</text>
</comment>
<keyword evidence="5" id="KW-0238">DNA-binding</keyword>
<dbReference type="PANTHER" id="PTHR12486:SF4">
    <property type="entry name" value="APRATAXIN"/>
    <property type="match status" value="1"/>
</dbReference>
<proteinExistence type="predicted"/>
<evidence type="ECO:0000313" key="10">
    <source>
        <dbReference type="EMBL" id="KAL2267300.1"/>
    </source>
</evidence>
<dbReference type="RefSeq" id="XP_070866027.1">
    <property type="nucleotide sequence ID" value="XM_071011081.1"/>
</dbReference>
<dbReference type="Pfam" id="PF01230">
    <property type="entry name" value="HIT"/>
    <property type="match status" value="1"/>
</dbReference>
<keyword evidence="2" id="KW-0479">Metal-binding</keyword>
<dbReference type="SUPFAM" id="SSF54197">
    <property type="entry name" value="HIT-like"/>
    <property type="match status" value="1"/>
</dbReference>
<reference evidence="10 11" key="1">
    <citation type="journal article" date="2024" name="Commun. Biol.">
        <title>Comparative genomic analysis of thermophilic fungi reveals convergent evolutionary adaptations and gene losses.</title>
        <authorList>
            <person name="Steindorff A.S."/>
            <person name="Aguilar-Pontes M.V."/>
            <person name="Robinson A.J."/>
            <person name="Andreopoulos B."/>
            <person name="LaButti K."/>
            <person name="Kuo A."/>
            <person name="Mondo S."/>
            <person name="Riley R."/>
            <person name="Otillar R."/>
            <person name="Haridas S."/>
            <person name="Lipzen A."/>
            <person name="Grimwood J."/>
            <person name="Schmutz J."/>
            <person name="Clum A."/>
            <person name="Reid I.D."/>
            <person name="Moisan M.C."/>
            <person name="Butler G."/>
            <person name="Nguyen T.T.M."/>
            <person name="Dewar K."/>
            <person name="Conant G."/>
            <person name="Drula E."/>
            <person name="Henrissat B."/>
            <person name="Hansel C."/>
            <person name="Singer S."/>
            <person name="Hutchinson M.I."/>
            <person name="de Vries R.P."/>
            <person name="Natvig D.O."/>
            <person name="Powell A.J."/>
            <person name="Tsang A."/>
            <person name="Grigoriev I.V."/>
        </authorList>
    </citation>
    <scope>NUCLEOTIDE SEQUENCE [LARGE SCALE GENOMIC DNA]</scope>
    <source>
        <strain evidence="10 11">ATCC 22073</strain>
    </source>
</reference>
<name>A0ABR4DB45_9PEZI</name>
<feature type="domain" description="HIT" evidence="8">
    <location>
        <begin position="107"/>
        <end position="233"/>
    </location>
</feature>
<evidence type="ECO:0000256" key="3">
    <source>
        <dbReference type="ARBA" id="ARBA00022771"/>
    </source>
</evidence>
<dbReference type="EMBL" id="JAZGUE010000004">
    <property type="protein sequence ID" value="KAL2267300.1"/>
    <property type="molecule type" value="Genomic_DNA"/>
</dbReference>
<dbReference type="PROSITE" id="PS00892">
    <property type="entry name" value="HIT_1"/>
    <property type="match status" value="1"/>
</dbReference>
<dbReference type="InterPro" id="IPR032566">
    <property type="entry name" value="Znf-C2HE"/>
</dbReference>
<feature type="compositionally biased region" description="Polar residues" evidence="7">
    <location>
        <begin position="29"/>
        <end position="41"/>
    </location>
</feature>
<evidence type="ECO:0000259" key="9">
    <source>
        <dbReference type="Pfam" id="PF16278"/>
    </source>
</evidence>
<accession>A0ABR4DB45</accession>
<keyword evidence="6" id="KW-0539">Nucleus</keyword>
<dbReference type="InterPro" id="IPR036265">
    <property type="entry name" value="HIT-like_sf"/>
</dbReference>
<dbReference type="InterPro" id="IPR011146">
    <property type="entry name" value="HIT-like"/>
</dbReference>
<dbReference type="GeneID" id="98125725"/>
<keyword evidence="11" id="KW-1185">Reference proteome</keyword>
<dbReference type="Proteomes" id="UP001600064">
    <property type="component" value="Unassembled WGS sequence"/>
</dbReference>
<evidence type="ECO:0000256" key="7">
    <source>
        <dbReference type="SAM" id="MobiDB-lite"/>
    </source>
</evidence>
<organism evidence="10 11">
    <name type="scientific">Remersonia thermophila</name>
    <dbReference type="NCBI Taxonomy" id="72144"/>
    <lineage>
        <taxon>Eukaryota</taxon>
        <taxon>Fungi</taxon>
        <taxon>Dikarya</taxon>
        <taxon>Ascomycota</taxon>
        <taxon>Pezizomycotina</taxon>
        <taxon>Sordariomycetes</taxon>
        <taxon>Sordariomycetidae</taxon>
        <taxon>Sordariales</taxon>
        <taxon>Sordariales incertae sedis</taxon>
        <taxon>Remersonia</taxon>
    </lineage>
</organism>
<evidence type="ECO:0000256" key="4">
    <source>
        <dbReference type="ARBA" id="ARBA00022833"/>
    </source>
</evidence>
<feature type="region of interest" description="Disordered" evidence="7">
    <location>
        <begin position="1"/>
        <end position="84"/>
    </location>
</feature>
<dbReference type="InterPro" id="IPR019808">
    <property type="entry name" value="Histidine_triad_CS"/>
</dbReference>
<protein>
    <recommendedName>
        <fullName evidence="12">HIT domain-containing protein</fullName>
    </recommendedName>
</protein>
<evidence type="ECO:0000313" key="11">
    <source>
        <dbReference type="Proteomes" id="UP001600064"/>
    </source>
</evidence>